<reference evidence="2 3" key="1">
    <citation type="submission" date="2020-11" db="EMBL/GenBank/DDBJ databases">
        <title>Identification of Lelliottia nimipressuralis from Wound Infection by Whole Genome-Based Bacterial Identification.</title>
        <authorList>
            <person name="Navarathna D.H."/>
            <person name="Choi H."/>
            <person name="Jinadatha C."/>
            <person name="Chatterjee P."/>
            <person name="Hwang M."/>
        </authorList>
    </citation>
    <scope>NUCLEOTIDE SEQUENCE [LARGE SCALE GENOMIC DNA]</scope>
    <source>
        <strain evidence="2 3">DN2020</strain>
    </source>
</reference>
<comment type="caution">
    <text evidence="2">The sequence shown here is derived from an EMBL/GenBank/DDBJ whole genome shotgun (WGS) entry which is preliminary data.</text>
</comment>
<evidence type="ECO:0000313" key="3">
    <source>
        <dbReference type="Proteomes" id="UP000628560"/>
    </source>
</evidence>
<organism evidence="2 3">
    <name type="scientific">Lelliottia nimipressuralis</name>
    <dbReference type="NCBI Taxonomy" id="69220"/>
    <lineage>
        <taxon>Bacteria</taxon>
        <taxon>Pseudomonadati</taxon>
        <taxon>Pseudomonadota</taxon>
        <taxon>Gammaproteobacteria</taxon>
        <taxon>Enterobacterales</taxon>
        <taxon>Enterobacteriaceae</taxon>
        <taxon>Lelliottia</taxon>
    </lineage>
</organism>
<protein>
    <submittedName>
        <fullName evidence="2">Alpha/beta hydrolase</fullName>
    </submittedName>
</protein>
<sequence length="252" mass="27214">MNSFYSQQACCNVRWQDLPGSGDPVVFIHGLGCASSYEYPRVVCDPQFGARRAILIDLPGSGYSDKPEHFLYRTSDQAKVVVELLNHLNIDAFWLYGHSMGGSIAIETAGLTENRIRGLIVSEPNFHAGGGMFSRGIAAQSEAAFIETGYHTMLAAEASAWAGCLRSNAPYAVWRGAASLVAGVTPDWSARFLALKCPVTLLFGELSLPDAEAEEMRQQGVRILVIPAAGHSMSWENPSALARALSDCVSEE</sequence>
<proteinExistence type="predicted"/>
<dbReference type="Gene3D" id="3.40.50.1820">
    <property type="entry name" value="alpha/beta hydrolase"/>
    <property type="match status" value="1"/>
</dbReference>
<dbReference type="EMBL" id="JADIXP010000002">
    <property type="protein sequence ID" value="MBF4176957.1"/>
    <property type="molecule type" value="Genomic_DNA"/>
</dbReference>
<evidence type="ECO:0000313" key="2">
    <source>
        <dbReference type="EMBL" id="MBF4176957.1"/>
    </source>
</evidence>
<dbReference type="InterPro" id="IPR029058">
    <property type="entry name" value="AB_hydrolase_fold"/>
</dbReference>
<dbReference type="SUPFAM" id="SSF53474">
    <property type="entry name" value="alpha/beta-Hydrolases"/>
    <property type="match status" value="1"/>
</dbReference>
<dbReference type="Pfam" id="PF00561">
    <property type="entry name" value="Abhydrolase_1"/>
    <property type="match status" value="1"/>
</dbReference>
<gene>
    <name evidence="2" type="ORF">ISP11_03695</name>
</gene>
<dbReference type="RefSeq" id="WP_194512381.1">
    <property type="nucleotide sequence ID" value="NZ_JADIXP010000002.1"/>
</dbReference>
<dbReference type="PRINTS" id="PR00111">
    <property type="entry name" value="ABHYDROLASE"/>
</dbReference>
<dbReference type="AlphaFoldDB" id="A0ABD4K4V5"/>
<dbReference type="PANTHER" id="PTHR43798">
    <property type="entry name" value="MONOACYLGLYCEROL LIPASE"/>
    <property type="match status" value="1"/>
</dbReference>
<accession>A0ABD4K4V5</accession>
<feature type="domain" description="AB hydrolase-1" evidence="1">
    <location>
        <begin position="24"/>
        <end position="128"/>
    </location>
</feature>
<keyword evidence="2" id="KW-0378">Hydrolase</keyword>
<dbReference type="InterPro" id="IPR000073">
    <property type="entry name" value="AB_hydrolase_1"/>
</dbReference>
<name>A0ABD4K4V5_9ENTR</name>
<dbReference type="GO" id="GO:0016787">
    <property type="term" value="F:hydrolase activity"/>
    <property type="evidence" value="ECO:0007669"/>
    <property type="project" value="UniProtKB-KW"/>
</dbReference>
<evidence type="ECO:0000259" key="1">
    <source>
        <dbReference type="Pfam" id="PF00561"/>
    </source>
</evidence>
<dbReference type="Proteomes" id="UP000628560">
    <property type="component" value="Unassembled WGS sequence"/>
</dbReference>
<dbReference type="PANTHER" id="PTHR43798:SF33">
    <property type="entry name" value="HYDROLASE, PUTATIVE (AFU_ORTHOLOGUE AFUA_2G14860)-RELATED"/>
    <property type="match status" value="1"/>
</dbReference>
<dbReference type="InterPro" id="IPR050266">
    <property type="entry name" value="AB_hydrolase_sf"/>
</dbReference>